<feature type="non-terminal residue" evidence="2">
    <location>
        <position position="1"/>
    </location>
</feature>
<organism evidence="2 3">
    <name type="scientific">Populus deltoides</name>
    <name type="common">Eastern poplar</name>
    <name type="synonym">Eastern cottonwood</name>
    <dbReference type="NCBI Taxonomy" id="3696"/>
    <lineage>
        <taxon>Eukaryota</taxon>
        <taxon>Viridiplantae</taxon>
        <taxon>Streptophyta</taxon>
        <taxon>Embryophyta</taxon>
        <taxon>Tracheophyta</taxon>
        <taxon>Spermatophyta</taxon>
        <taxon>Magnoliopsida</taxon>
        <taxon>eudicotyledons</taxon>
        <taxon>Gunneridae</taxon>
        <taxon>Pentapetalae</taxon>
        <taxon>rosids</taxon>
        <taxon>fabids</taxon>
        <taxon>Malpighiales</taxon>
        <taxon>Salicaceae</taxon>
        <taxon>Saliceae</taxon>
        <taxon>Populus</taxon>
    </lineage>
</organism>
<reference evidence="2" key="1">
    <citation type="journal article" date="2021" name="J. Hered.">
        <title>Genome Assembly of Salicaceae Populus deltoides (Eastern Cottonwood) I-69 Based on Nanopore Sequencing and Hi-C Technologies.</title>
        <authorList>
            <person name="Bai S."/>
            <person name="Wu H."/>
            <person name="Zhang J."/>
            <person name="Pan Z."/>
            <person name="Zhao W."/>
            <person name="Li Z."/>
            <person name="Tong C."/>
        </authorList>
    </citation>
    <scope>NUCLEOTIDE SEQUENCE</scope>
    <source>
        <tissue evidence="2">Leaf</tissue>
    </source>
</reference>
<accession>A0A8T2XM76</accession>
<evidence type="ECO:0000313" key="3">
    <source>
        <dbReference type="Proteomes" id="UP000807159"/>
    </source>
</evidence>
<protein>
    <submittedName>
        <fullName evidence="2">Uncharacterized protein</fullName>
    </submittedName>
</protein>
<evidence type="ECO:0000256" key="1">
    <source>
        <dbReference type="SAM" id="MobiDB-lite"/>
    </source>
</evidence>
<keyword evidence="3" id="KW-1185">Reference proteome</keyword>
<name>A0A8T2XM76_POPDE</name>
<proteinExistence type="predicted"/>
<dbReference type="Proteomes" id="UP000807159">
    <property type="component" value="Chromosome 11"/>
</dbReference>
<evidence type="ECO:0000313" key="2">
    <source>
        <dbReference type="EMBL" id="KAH8493483.1"/>
    </source>
</evidence>
<gene>
    <name evidence="2" type="ORF">H0E87_020293</name>
</gene>
<sequence>ATPTKSSPHAPSSPSPSTSSKAPTLSLTVTDRDKPAHRLLPFLRLCFEADLSESQNQSPSEALLIIPSRQPYHLQKAKTRIPLPLSFGFSPLRFPHLSTPTDHHTKIKSNSSPSSSWAIATPAATKSARKPRGFTHAAREPTRRQLRWRVATVPPLSRVAQCYSYASDRLQT</sequence>
<comment type="caution">
    <text evidence="2">The sequence shown here is derived from an EMBL/GenBank/DDBJ whole genome shotgun (WGS) entry which is preliminary data.</text>
</comment>
<dbReference type="EMBL" id="JACEGQ020000011">
    <property type="protein sequence ID" value="KAH8493483.1"/>
    <property type="molecule type" value="Genomic_DNA"/>
</dbReference>
<dbReference type="AlphaFoldDB" id="A0A8T2XM76"/>
<feature type="region of interest" description="Disordered" evidence="1">
    <location>
        <begin position="1"/>
        <end position="25"/>
    </location>
</feature>